<dbReference type="OrthoDB" id="10452101at2759"/>
<organism evidence="2 3">
    <name type="scientific">Trichuris trichiura</name>
    <name type="common">Whipworm</name>
    <name type="synonym">Trichocephalus trichiurus</name>
    <dbReference type="NCBI Taxonomy" id="36087"/>
    <lineage>
        <taxon>Eukaryota</taxon>
        <taxon>Metazoa</taxon>
        <taxon>Ecdysozoa</taxon>
        <taxon>Nematoda</taxon>
        <taxon>Enoplea</taxon>
        <taxon>Dorylaimia</taxon>
        <taxon>Trichinellida</taxon>
        <taxon>Trichuridae</taxon>
        <taxon>Trichuris</taxon>
    </lineage>
</organism>
<dbReference type="AlphaFoldDB" id="A0A077ZGK5"/>
<accession>A0A077ZGK5</accession>
<reference evidence="2" key="2">
    <citation type="submission" date="2014-03" db="EMBL/GenBank/DDBJ databases">
        <title>The whipworm genome and dual-species transcriptomics of an intimate host-pathogen interaction.</title>
        <authorList>
            <person name="Foth B.J."/>
            <person name="Tsai I.J."/>
            <person name="Reid A.J."/>
            <person name="Bancroft A.J."/>
            <person name="Nichol S."/>
            <person name="Tracey A."/>
            <person name="Holroyd N."/>
            <person name="Cotton J.A."/>
            <person name="Stanley E.J."/>
            <person name="Zarowiecki M."/>
            <person name="Liu J.Z."/>
            <person name="Huckvale T."/>
            <person name="Cooper P.J."/>
            <person name="Grencis R.K."/>
            <person name="Berriman M."/>
        </authorList>
    </citation>
    <scope>NUCLEOTIDE SEQUENCE [LARGE SCALE GENOMIC DNA]</scope>
</reference>
<evidence type="ECO:0000313" key="3">
    <source>
        <dbReference type="Proteomes" id="UP000030665"/>
    </source>
</evidence>
<proteinExistence type="predicted"/>
<protein>
    <submittedName>
        <fullName evidence="2">Uncharacterized protein</fullName>
    </submittedName>
</protein>
<reference evidence="2" key="1">
    <citation type="submission" date="2014-01" db="EMBL/GenBank/DDBJ databases">
        <authorList>
            <person name="Aslett M."/>
        </authorList>
    </citation>
    <scope>NUCLEOTIDE SEQUENCE</scope>
</reference>
<sequence length="216" mass="24170">MDPCKPKGRELARRWSDTHIPPKQENVTRSIERKDVALLEYLLKNAAVAVQSSSTMEEKLLLQLSLCRVGSDEQKEACCQTQNGLENFDFTKLPPMILEALEKKAMEQMSELEQSITKLVSVLRPDFATCSSADGSKTSALDFAIDYLRNGYDVKSAQQHVEQERELLLEFDALSQRPEESSSGSCRADISKYMTALSAESLSLRREAESTLAEAE</sequence>
<evidence type="ECO:0000256" key="1">
    <source>
        <dbReference type="SAM" id="MobiDB-lite"/>
    </source>
</evidence>
<feature type="region of interest" description="Disordered" evidence="1">
    <location>
        <begin position="1"/>
        <end position="27"/>
    </location>
</feature>
<dbReference type="EMBL" id="HG806205">
    <property type="protein sequence ID" value="CDW57735.1"/>
    <property type="molecule type" value="Genomic_DNA"/>
</dbReference>
<keyword evidence="3" id="KW-1185">Reference proteome</keyword>
<dbReference type="Proteomes" id="UP000030665">
    <property type="component" value="Unassembled WGS sequence"/>
</dbReference>
<name>A0A077ZGK5_TRITR</name>
<evidence type="ECO:0000313" key="2">
    <source>
        <dbReference type="EMBL" id="CDW57735.1"/>
    </source>
</evidence>
<feature type="compositionally biased region" description="Basic and acidic residues" evidence="1">
    <location>
        <begin position="1"/>
        <end position="22"/>
    </location>
</feature>
<gene>
    <name evidence="2" type="ORF">TTRE_0000603001</name>
</gene>